<dbReference type="SUPFAM" id="SSF82199">
    <property type="entry name" value="SET domain"/>
    <property type="match status" value="1"/>
</dbReference>
<evidence type="ECO:0000259" key="6">
    <source>
        <dbReference type="SMART" id="SM00249"/>
    </source>
</evidence>
<feature type="compositionally biased region" description="Basic residues" evidence="5">
    <location>
        <begin position="1276"/>
        <end position="1286"/>
    </location>
</feature>
<keyword evidence="9" id="KW-1185">Reference proteome</keyword>
<feature type="domain" description="SET" evidence="7">
    <location>
        <begin position="517"/>
        <end position="655"/>
    </location>
</feature>
<keyword evidence="3" id="KW-0862">Zinc</keyword>
<evidence type="ECO:0000256" key="3">
    <source>
        <dbReference type="ARBA" id="ARBA00022833"/>
    </source>
</evidence>
<dbReference type="HOGENOM" id="CLU_262637_0_0_1"/>
<dbReference type="InterPro" id="IPR019786">
    <property type="entry name" value="Zinc_finger_PHD-type_CS"/>
</dbReference>
<evidence type="ECO:0000313" key="9">
    <source>
        <dbReference type="Proteomes" id="UP000009131"/>
    </source>
</evidence>
<reference evidence="8 9" key="2">
    <citation type="journal article" date="2012" name="Open Biol.">
        <title>Characteristics of nucleosomes and linker DNA regions on the genome of the basidiomycete Mixia osmundae revealed by mono- and dinucleosome mapping.</title>
        <authorList>
            <person name="Nishida H."/>
            <person name="Kondo S."/>
            <person name="Matsumoto T."/>
            <person name="Suzuki Y."/>
            <person name="Yoshikawa H."/>
            <person name="Taylor T.D."/>
            <person name="Sugiyama J."/>
        </authorList>
    </citation>
    <scope>NUCLEOTIDE SEQUENCE [LARGE SCALE GENOMIC DNA]</scope>
    <source>
        <strain evidence="9">CBS 9802 / IAM 14324 / JCM 22182 / KY 12970</strain>
    </source>
</reference>
<dbReference type="RefSeq" id="XP_014567270.1">
    <property type="nucleotide sequence ID" value="XM_014711784.1"/>
</dbReference>
<dbReference type="GO" id="GO:0008270">
    <property type="term" value="F:zinc ion binding"/>
    <property type="evidence" value="ECO:0007669"/>
    <property type="project" value="UniProtKB-KW"/>
</dbReference>
<feature type="region of interest" description="Disordered" evidence="5">
    <location>
        <begin position="940"/>
        <end position="1286"/>
    </location>
</feature>
<dbReference type="InterPro" id="IPR013083">
    <property type="entry name" value="Znf_RING/FYVE/PHD"/>
</dbReference>
<dbReference type="SMART" id="SM00249">
    <property type="entry name" value="PHD"/>
    <property type="match status" value="1"/>
</dbReference>
<dbReference type="GO" id="GO:0006325">
    <property type="term" value="P:chromatin organization"/>
    <property type="evidence" value="ECO:0007669"/>
    <property type="project" value="UniProtKB-KW"/>
</dbReference>
<feature type="compositionally biased region" description="Polar residues" evidence="5">
    <location>
        <begin position="1065"/>
        <end position="1095"/>
    </location>
</feature>
<dbReference type="OMA" id="IKCICSF"/>
<dbReference type="OrthoDB" id="79252at2759"/>
<feature type="region of interest" description="Disordered" evidence="5">
    <location>
        <begin position="293"/>
        <end position="383"/>
    </location>
</feature>
<dbReference type="InterPro" id="IPR001965">
    <property type="entry name" value="Znf_PHD"/>
</dbReference>
<dbReference type="Pfam" id="PF20826">
    <property type="entry name" value="PHD_5"/>
    <property type="match status" value="1"/>
</dbReference>
<reference evidence="8 9" key="1">
    <citation type="journal article" date="2011" name="J. Gen. Appl. Microbiol.">
        <title>Draft genome sequencing of the enigmatic basidiomycete Mixia osmundae.</title>
        <authorList>
            <person name="Nishida H."/>
            <person name="Nagatsuka Y."/>
            <person name="Sugiyama J."/>
        </authorList>
    </citation>
    <scope>NUCLEOTIDE SEQUENCE [LARGE SCALE GENOMIC DNA]</scope>
    <source>
        <strain evidence="9">CBS 9802 / IAM 14324 / JCM 22182 / KY 12970</strain>
    </source>
</reference>
<proteinExistence type="predicted"/>
<feature type="compositionally biased region" description="Low complexity" evidence="5">
    <location>
        <begin position="1"/>
        <end position="26"/>
    </location>
</feature>
<dbReference type="PROSITE" id="PS01359">
    <property type="entry name" value="ZF_PHD_1"/>
    <property type="match status" value="1"/>
</dbReference>
<feature type="region of interest" description="Disordered" evidence="5">
    <location>
        <begin position="742"/>
        <end position="764"/>
    </location>
</feature>
<evidence type="ECO:0000256" key="4">
    <source>
        <dbReference type="ARBA" id="ARBA00022853"/>
    </source>
</evidence>
<evidence type="ECO:0000256" key="2">
    <source>
        <dbReference type="ARBA" id="ARBA00022771"/>
    </source>
</evidence>
<accession>G7E1X2</accession>
<feature type="compositionally biased region" description="Polar residues" evidence="5">
    <location>
        <begin position="1184"/>
        <end position="1194"/>
    </location>
</feature>
<dbReference type="CDD" id="cd15550">
    <property type="entry name" value="PHD_MLL5"/>
    <property type="match status" value="1"/>
</dbReference>
<dbReference type="Gene3D" id="3.30.40.10">
    <property type="entry name" value="Zinc/RING finger domain, C3HC4 (zinc finger)"/>
    <property type="match status" value="1"/>
</dbReference>
<feature type="compositionally biased region" description="Basic and acidic residues" evidence="5">
    <location>
        <begin position="58"/>
        <end position="72"/>
    </location>
</feature>
<feature type="compositionally biased region" description="Basic residues" evidence="5">
    <location>
        <begin position="326"/>
        <end position="337"/>
    </location>
</feature>
<dbReference type="Proteomes" id="UP000009131">
    <property type="component" value="Unassembled WGS sequence"/>
</dbReference>
<dbReference type="GO" id="GO:0070210">
    <property type="term" value="C:Rpd3L-Expanded complex"/>
    <property type="evidence" value="ECO:0007669"/>
    <property type="project" value="TreeGrafter"/>
</dbReference>
<organism evidence="8 9">
    <name type="scientific">Mixia osmundae (strain CBS 9802 / IAM 14324 / JCM 22182 / KY 12970)</name>
    <dbReference type="NCBI Taxonomy" id="764103"/>
    <lineage>
        <taxon>Eukaryota</taxon>
        <taxon>Fungi</taxon>
        <taxon>Dikarya</taxon>
        <taxon>Basidiomycota</taxon>
        <taxon>Pucciniomycotina</taxon>
        <taxon>Mixiomycetes</taxon>
        <taxon>Mixiales</taxon>
        <taxon>Mixiaceae</taxon>
        <taxon>Mixia</taxon>
    </lineage>
</organism>
<dbReference type="eggNOG" id="KOG1844">
    <property type="taxonomic scope" value="Eukaryota"/>
</dbReference>
<dbReference type="Gene3D" id="2.170.270.10">
    <property type="entry name" value="SET domain"/>
    <property type="match status" value="1"/>
</dbReference>
<dbReference type="SMART" id="SM00317">
    <property type="entry name" value="SET"/>
    <property type="match status" value="1"/>
</dbReference>
<feature type="compositionally biased region" description="Basic and acidic residues" evidence="5">
    <location>
        <begin position="42"/>
        <end position="51"/>
    </location>
</feature>
<dbReference type="InParanoid" id="G7E1X2"/>
<keyword evidence="4" id="KW-0156">Chromatin regulator</keyword>
<feature type="region of interest" description="Disordered" evidence="5">
    <location>
        <begin position="783"/>
        <end position="866"/>
    </location>
</feature>
<keyword evidence="2" id="KW-0863">Zinc-finger</keyword>
<feature type="region of interest" description="Disordered" evidence="5">
    <location>
        <begin position="1"/>
        <end position="78"/>
    </location>
</feature>
<dbReference type="InterPro" id="IPR011011">
    <property type="entry name" value="Znf_FYVE_PHD"/>
</dbReference>
<feature type="compositionally biased region" description="Acidic residues" evidence="5">
    <location>
        <begin position="783"/>
        <end position="792"/>
    </location>
</feature>
<evidence type="ECO:0000259" key="7">
    <source>
        <dbReference type="SMART" id="SM00317"/>
    </source>
</evidence>
<feature type="region of interest" description="Disordered" evidence="5">
    <location>
        <begin position="910"/>
        <end position="929"/>
    </location>
</feature>
<dbReference type="GO" id="GO:0006355">
    <property type="term" value="P:regulation of DNA-templated transcription"/>
    <property type="evidence" value="ECO:0007669"/>
    <property type="project" value="TreeGrafter"/>
</dbReference>
<comment type="caution">
    <text evidence="8">The sequence shown here is derived from an EMBL/GenBank/DDBJ whole genome shotgun (WGS) entry which is preliminary data.</text>
</comment>
<evidence type="ECO:0000313" key="8">
    <source>
        <dbReference type="EMBL" id="GAA96885.1"/>
    </source>
</evidence>
<feature type="compositionally biased region" description="Polar residues" evidence="5">
    <location>
        <begin position="340"/>
        <end position="353"/>
    </location>
</feature>
<dbReference type="STRING" id="764103.G7E1X2"/>
<feature type="compositionally biased region" description="Basic residues" evidence="5">
    <location>
        <begin position="751"/>
        <end position="760"/>
    </location>
</feature>
<gene>
    <name evidence="8" type="primary">Mo03558</name>
    <name evidence="8" type="ORF">E5Q_03558</name>
</gene>
<evidence type="ECO:0008006" key="10">
    <source>
        <dbReference type="Google" id="ProtNLM"/>
    </source>
</evidence>
<evidence type="ECO:0000256" key="1">
    <source>
        <dbReference type="ARBA" id="ARBA00022723"/>
    </source>
</evidence>
<dbReference type="GO" id="GO:0034967">
    <property type="term" value="C:Set3 complex"/>
    <property type="evidence" value="ECO:0007669"/>
    <property type="project" value="TreeGrafter"/>
</dbReference>
<dbReference type="InterPro" id="IPR046341">
    <property type="entry name" value="SET_dom_sf"/>
</dbReference>
<feature type="compositionally biased region" description="Basic and acidic residues" evidence="5">
    <location>
        <begin position="1096"/>
        <end position="1123"/>
    </location>
</feature>
<dbReference type="InterPro" id="IPR001214">
    <property type="entry name" value="SET_dom"/>
</dbReference>
<keyword evidence="1" id="KW-0479">Metal-binding</keyword>
<feature type="compositionally biased region" description="Polar residues" evidence="5">
    <location>
        <begin position="997"/>
        <end position="1026"/>
    </location>
</feature>
<protein>
    <recommendedName>
        <fullName evidence="10">Zinc finger PHD-type domain-containing protein</fullName>
    </recommendedName>
</protein>
<dbReference type="EMBL" id="BABT02000108">
    <property type="protein sequence ID" value="GAA96885.1"/>
    <property type="molecule type" value="Genomic_DNA"/>
</dbReference>
<dbReference type="PANTHER" id="PTHR46462:SF3">
    <property type="entry name" value="UPSET, ISOFORM A"/>
    <property type="match status" value="1"/>
</dbReference>
<evidence type="ECO:0000256" key="5">
    <source>
        <dbReference type="SAM" id="MobiDB-lite"/>
    </source>
</evidence>
<dbReference type="SUPFAM" id="SSF57903">
    <property type="entry name" value="FYVE/PHD zinc finger"/>
    <property type="match status" value="1"/>
</dbReference>
<name>G7E1X2_MIXOS</name>
<feature type="domain" description="Zinc finger PHD-type" evidence="6">
    <location>
        <begin position="172"/>
        <end position="216"/>
    </location>
</feature>
<dbReference type="PANTHER" id="PTHR46462">
    <property type="entry name" value="UPSET, ISOFORM A"/>
    <property type="match status" value="1"/>
</dbReference>
<dbReference type="Pfam" id="PF00856">
    <property type="entry name" value="SET"/>
    <property type="match status" value="1"/>
</dbReference>
<sequence length="1286" mass="139381">MALLSAAALGLSEPLAGSSQASMSRSRSAEPTRTVNSPPQAHAREHLERPSDQLVRSSSDDHTTLSMRRQEAQQHTQRFLTDAIAQSSGRTMPMSHNMALLMGRLDQDLTQSPSSKSSDSPAIDLTAVIPHPAVEQGQLVVATTDSVDEVILDALTTQDGEQQQEEYEGVIRCICGLEDDDGFSIQCERCTDWQHAICVRINPDSVPDEYFCELCAPRETNGAQARARQQLRIKYEFELQAARDPNAFLTEDDELYYRGIESAEARERAAAALLVLDEDSGDYVLASSFAPKRKRSTLTPQTALETVEDDNNDEGKRQRTPPLAGARKRQKSAKRGRPPTQANLPQTPMNAQGGSAPATPAPGQETSNRRELRPSTTGALATPFGLSKDTVAAAAENVEEQDPWLYEYTAIDDNRLVDRTAVSDRLTTAMQWFVADQDFVRQQAADNGYLAIRGKRSSKSYDASLQYFTDPLTPVYLDDELPAPAKLVIAPLQPNAFCLAPSTANPFAQLTTTPTLACPYPRPITHAVYANDNISTGSFIAELRGEISTLEQYRQSPVNQYAGMGVPKPYVRSLTAPWSLAIDSRQYGNDTRFIRTGCHPNAVVLPVIVAPKPYTEDEAVQLLRKPTVKFGVFALTFIAKRDEIVLPWDWDDNHLVHLLPDLLLSEEPSLEPDAIEDVSRKMASVLATLLGSTTCACQKRKDCSVVWMWRLAAATTASGRGAQTQDDAVKAALQNVLLAARDGGSANSRSKATRRKHNSSKRPELGSLVGMYRSWLGRDELPELIEDDSDGQDDQKRTEESEAPVTPASEAIDEDVEPPPSAKRVRKMINDYDSDSDATDPLAGSPEPEPAVFRAPSVARSSSQEPALVAKELQSIFEDASPSAEVDSPAKEALLAPIETAAVPIEMPIEQPQVKTPTPPPPPEPVKPKATLSFAAFRKRLASKKPLSPTVAKTEDKLDGGKNTLPAGGQIEDAAEADIISASMDTPSAALVGDTPMTETPAETPSNLSFSADTSYFPQLGISQTLDAPPPRDTSPPTIRKRSISPVVTHRQASPAAVMPHTPARETTPNEQGDLSSPPVQASLPSYDSMQSSSDRAIERPTIWRRDDLAGRSAFEQRGDETGVRYPMQPANHPFAEDNRFGSEPSRIEPPSGPRSRGVYIGRGGGPPSGFVRESAFNTAPGYRSSSSFTSQGTHPAHASYRNTPQQPPSAPRALQPTSAFASAPIPAYVTPATGRASWPPPPPSTGFAFQNSERARYDGVPKGPRQSRGLGAKTRGFRGGRGRGM</sequence>